<name>A0A0U1QLW0_9BACL</name>
<keyword evidence="1" id="KW-0472">Membrane</keyword>
<evidence type="ECO:0000313" key="3">
    <source>
        <dbReference type="Proteomes" id="UP000035553"/>
    </source>
</evidence>
<dbReference type="RefSeq" id="WP_010026504.1">
    <property type="nucleotide sequence ID" value="NZ_AFVQ02000164.1"/>
</dbReference>
<keyword evidence="3" id="KW-1185">Reference proteome</keyword>
<organism evidence="2 3">
    <name type="scientific">Sporolactobacillus inulinus CASD</name>
    <dbReference type="NCBI Taxonomy" id="1069536"/>
    <lineage>
        <taxon>Bacteria</taxon>
        <taxon>Bacillati</taxon>
        <taxon>Bacillota</taxon>
        <taxon>Bacilli</taxon>
        <taxon>Bacillales</taxon>
        <taxon>Sporolactobacillaceae</taxon>
        <taxon>Sporolactobacillus</taxon>
    </lineage>
</organism>
<gene>
    <name evidence="2" type="ORF">SINU_11700</name>
</gene>
<evidence type="ECO:0000313" key="2">
    <source>
        <dbReference type="EMBL" id="KLI01763.1"/>
    </source>
</evidence>
<dbReference type="EMBL" id="AFVQ02000164">
    <property type="protein sequence ID" value="KLI01763.1"/>
    <property type="molecule type" value="Genomic_DNA"/>
</dbReference>
<evidence type="ECO:0008006" key="4">
    <source>
        <dbReference type="Google" id="ProtNLM"/>
    </source>
</evidence>
<comment type="caution">
    <text evidence="2">The sequence shown here is derived from an EMBL/GenBank/DDBJ whole genome shotgun (WGS) entry which is preliminary data.</text>
</comment>
<dbReference type="Pfam" id="PF22564">
    <property type="entry name" value="HAAS"/>
    <property type="match status" value="1"/>
</dbReference>
<feature type="transmembrane region" description="Helical" evidence="1">
    <location>
        <begin position="108"/>
        <end position="129"/>
    </location>
</feature>
<keyword evidence="1" id="KW-1133">Transmembrane helix</keyword>
<sequence>MVKNDFFRNLNHLLRELPKKERDEILADFEEHFTIGSNEGKTEEEIIQELGDPKDIANAELADYYATNPARQGGATSATRSLLLAMVLIFFNLVVVAGPAFGIFFGFIGLWVGAICLVISPLLSLLSYFQSGFDAFLFTFFVSLACCGVGLLLSIALSYIGKFLWHACVGYVRFNMDLITGRKRS</sequence>
<reference evidence="2 3" key="1">
    <citation type="journal article" date="2011" name="J. Bacteriol.">
        <title>Draft genome sequence of Sporolactobacillus inulinus strain CASD, an efficient D-lactic acid-producing bacterium with high-concentration lactate tolerance capability.</title>
        <authorList>
            <person name="Yu B."/>
            <person name="Su F."/>
            <person name="Wang L."/>
            <person name="Xu K."/>
            <person name="Zhao B."/>
            <person name="Xu P."/>
        </authorList>
    </citation>
    <scope>NUCLEOTIDE SEQUENCE [LARGE SCALE GENOMIC DNA]</scope>
    <source>
        <strain evidence="2 3">CASD</strain>
    </source>
</reference>
<evidence type="ECO:0000256" key="1">
    <source>
        <dbReference type="SAM" id="Phobius"/>
    </source>
</evidence>
<accession>A0A0U1QLW0</accession>
<dbReference type="STRING" id="1069536.SINU_11700"/>
<dbReference type="OrthoDB" id="9804829at2"/>
<feature type="transmembrane region" description="Helical" evidence="1">
    <location>
        <begin position="136"/>
        <end position="157"/>
    </location>
</feature>
<protein>
    <recommendedName>
        <fullName evidence="4">DUF1700 domain-containing protein</fullName>
    </recommendedName>
</protein>
<dbReference type="Proteomes" id="UP000035553">
    <property type="component" value="Unassembled WGS sequence"/>
</dbReference>
<dbReference type="AlphaFoldDB" id="A0A0U1QLW0"/>
<keyword evidence="1" id="KW-0812">Transmembrane</keyword>
<proteinExistence type="predicted"/>
<feature type="transmembrane region" description="Helical" evidence="1">
    <location>
        <begin position="81"/>
        <end position="102"/>
    </location>
</feature>